<dbReference type="InterPro" id="IPR054708">
    <property type="entry name" value="MTPAP-like_central"/>
</dbReference>
<keyword evidence="4" id="KW-0479">Metal-binding</keyword>
<dbReference type="Proteomes" id="UP000069272">
    <property type="component" value="Chromosome 3L"/>
</dbReference>
<evidence type="ECO:0000259" key="8">
    <source>
        <dbReference type="Pfam" id="PF22600"/>
    </source>
</evidence>
<feature type="compositionally biased region" description="Basic residues" evidence="6">
    <location>
        <begin position="30"/>
        <end position="41"/>
    </location>
</feature>
<feature type="domain" description="Poly(A) RNA polymerase mitochondrial-like central palm" evidence="8">
    <location>
        <begin position="84"/>
        <end position="217"/>
    </location>
</feature>
<sequence>MSDQQQPCTSRQATLTTKQQDSSQAQVKQERRKRRKRRLSMTKKDSKGLHGAGNGEAEDDKCEPVSKFLEPLVKALRECEPGNEVKVFLDELQPSEANIEVGLALVKRDLQRVLSFPNNAAQIFEFGSVKSGLAMRDSDLDFYIHYQHEQREREDQIKMIHVVASRMVKTGLFGQIVKITGAKVPLLRAIHQSTNCCCDINFSNARGCYNSKFIKAVMQFDPRILHLAMIIKFWSKCAYVLDEKRQFNSYCLVMMLIFYLQTRKLPVIPSVEDMQQGIPRIEYGPWNLGYPQAITYKSWNENSLRDLLIGFFRYYSEFEFTRNLISPFVGRLCSLEELEKKNIRELAKYYRACEVEGYTPLLTGPWITIQDPFELNLNVARVMITDKRFEQLRLSLKHGYDVCTKHRESSFAKLLEALFTDTKLYKKAKPTTKGPKGPQTGKNGETNGTAGKDSPKGPGQTWRFPPLENELFVVKQILLTRDPERKTVITEPRIRQLWFTSVLEFMVDILRKLFMVELDPVEEEEEEEPSQGEKKPDEKDSVLEAATAAASDLVCAHKKRFIMTCERQVFIARKRIKITNEAELKQEIDISKQRWDRNHALCFKTPVELAVADGAVELRLPEDQRKNGPLRLFMDTCFLVHIRKCLKGYFYVMLSKAQRKRIDSTNLQPTDTTTN</sequence>
<evidence type="ECO:0000313" key="9">
    <source>
        <dbReference type="EnsemblMetazoa" id="AALB004414-PA"/>
    </source>
</evidence>
<dbReference type="CTD" id="38955"/>
<dbReference type="PANTHER" id="PTHR12271">
    <property type="entry name" value="POLY A POLYMERASE CID PAP -RELATED"/>
    <property type="match status" value="1"/>
</dbReference>
<dbReference type="GeneID" id="118463887"/>
<evidence type="ECO:0000256" key="5">
    <source>
        <dbReference type="ARBA" id="ARBA00022842"/>
    </source>
</evidence>
<dbReference type="InterPro" id="IPR002058">
    <property type="entry name" value="PAP_assoc"/>
</dbReference>
<dbReference type="Gene3D" id="3.30.460.10">
    <property type="entry name" value="Beta Polymerase, domain 2"/>
    <property type="match status" value="1"/>
</dbReference>
<dbReference type="VEuPathDB" id="VectorBase:AALB004414"/>
<keyword evidence="3" id="KW-0808">Transferase</keyword>
<dbReference type="InterPro" id="IPR043519">
    <property type="entry name" value="NT_sf"/>
</dbReference>
<dbReference type="GO" id="GO:1990817">
    <property type="term" value="F:poly(A) RNA polymerase activity"/>
    <property type="evidence" value="ECO:0007669"/>
    <property type="project" value="UniProtKB-ARBA"/>
</dbReference>
<dbReference type="VEuPathDB" id="VectorBase:AALB20_032630"/>
<dbReference type="Pfam" id="PF03828">
    <property type="entry name" value="PAP_assoc"/>
    <property type="match status" value="1"/>
</dbReference>
<accession>A0A182FD28</accession>
<dbReference type="GO" id="GO:0031123">
    <property type="term" value="P:RNA 3'-end processing"/>
    <property type="evidence" value="ECO:0007669"/>
    <property type="project" value="TreeGrafter"/>
</dbReference>
<proteinExistence type="predicted"/>
<protein>
    <submittedName>
        <fullName evidence="9">PAP-associated domain-containing protein</fullName>
    </submittedName>
</protein>
<comment type="cofactor">
    <cofactor evidence="1">
        <name>Mn(2+)</name>
        <dbReference type="ChEBI" id="CHEBI:29035"/>
    </cofactor>
</comment>
<evidence type="ECO:0000256" key="2">
    <source>
        <dbReference type="ARBA" id="ARBA00001946"/>
    </source>
</evidence>
<feature type="compositionally biased region" description="Acidic residues" evidence="6">
    <location>
        <begin position="521"/>
        <end position="530"/>
    </location>
</feature>
<dbReference type="AlphaFoldDB" id="A0A182FD28"/>
<dbReference type="CDD" id="cd05402">
    <property type="entry name" value="NT_PAP_TUTase"/>
    <property type="match status" value="1"/>
</dbReference>
<feature type="domain" description="PAP-associated" evidence="7">
    <location>
        <begin position="303"/>
        <end position="376"/>
    </location>
</feature>
<organism evidence="9 10">
    <name type="scientific">Anopheles albimanus</name>
    <name type="common">New world malaria mosquito</name>
    <dbReference type="NCBI Taxonomy" id="7167"/>
    <lineage>
        <taxon>Eukaryota</taxon>
        <taxon>Metazoa</taxon>
        <taxon>Ecdysozoa</taxon>
        <taxon>Arthropoda</taxon>
        <taxon>Hexapoda</taxon>
        <taxon>Insecta</taxon>
        <taxon>Pterygota</taxon>
        <taxon>Neoptera</taxon>
        <taxon>Endopterygota</taxon>
        <taxon>Diptera</taxon>
        <taxon>Nematocera</taxon>
        <taxon>Culicoidea</taxon>
        <taxon>Culicidae</taxon>
        <taxon>Anophelinae</taxon>
        <taxon>Anopheles</taxon>
    </lineage>
</organism>
<feature type="compositionally biased region" description="Basic and acidic residues" evidence="6">
    <location>
        <begin position="531"/>
        <end position="542"/>
    </location>
</feature>
<evidence type="ECO:0000256" key="1">
    <source>
        <dbReference type="ARBA" id="ARBA00001936"/>
    </source>
</evidence>
<dbReference type="SUPFAM" id="SSF81631">
    <property type="entry name" value="PAP/OAS1 substrate-binding domain"/>
    <property type="match status" value="1"/>
</dbReference>
<dbReference type="KEGG" id="aali:118463887"/>
<name>A0A182FD28_ANOAL</name>
<dbReference type="RefSeq" id="XP_035786707.1">
    <property type="nucleotide sequence ID" value="XM_035930814.1"/>
</dbReference>
<feature type="region of interest" description="Disordered" evidence="6">
    <location>
        <begin position="521"/>
        <end position="542"/>
    </location>
</feature>
<feature type="compositionally biased region" description="Polar residues" evidence="6">
    <location>
        <begin position="1"/>
        <end position="27"/>
    </location>
</feature>
<dbReference type="STRING" id="7167.A0A182FD28"/>
<dbReference type="GO" id="GO:0046872">
    <property type="term" value="F:metal ion binding"/>
    <property type="evidence" value="ECO:0007669"/>
    <property type="project" value="UniProtKB-KW"/>
</dbReference>
<keyword evidence="10" id="KW-1185">Reference proteome</keyword>
<comment type="cofactor">
    <cofactor evidence="2">
        <name>Mg(2+)</name>
        <dbReference type="ChEBI" id="CHEBI:18420"/>
    </cofactor>
</comment>
<evidence type="ECO:0000256" key="3">
    <source>
        <dbReference type="ARBA" id="ARBA00022679"/>
    </source>
</evidence>
<evidence type="ECO:0000259" key="7">
    <source>
        <dbReference type="Pfam" id="PF03828"/>
    </source>
</evidence>
<dbReference type="OrthoDB" id="419694at2759"/>
<dbReference type="EnsemblMetazoa" id="AALB004414-RA">
    <property type="protein sequence ID" value="AALB004414-PA"/>
    <property type="gene ID" value="AALB004414"/>
</dbReference>
<reference evidence="9" key="2">
    <citation type="submission" date="2022-08" db="UniProtKB">
        <authorList>
            <consortium name="EnsemblMetazoa"/>
        </authorList>
    </citation>
    <scope>IDENTIFICATION</scope>
    <source>
        <strain evidence="9">STECLA/ALBI9_A</strain>
    </source>
</reference>
<feature type="compositionally biased region" description="Low complexity" evidence="6">
    <location>
        <begin position="431"/>
        <end position="442"/>
    </location>
</feature>
<evidence type="ECO:0000313" key="10">
    <source>
        <dbReference type="Proteomes" id="UP000069272"/>
    </source>
</evidence>
<dbReference type="GO" id="GO:0050265">
    <property type="term" value="F:RNA uridylyltransferase activity"/>
    <property type="evidence" value="ECO:0007669"/>
    <property type="project" value="TreeGrafter"/>
</dbReference>
<dbReference type="SUPFAM" id="SSF81301">
    <property type="entry name" value="Nucleotidyltransferase"/>
    <property type="match status" value="1"/>
</dbReference>
<dbReference type="Pfam" id="PF22600">
    <property type="entry name" value="MTPAP-like_central"/>
    <property type="match status" value="1"/>
</dbReference>
<keyword evidence="5" id="KW-0460">Magnesium</keyword>
<feature type="region of interest" description="Disordered" evidence="6">
    <location>
        <begin position="1"/>
        <end position="61"/>
    </location>
</feature>
<evidence type="ECO:0000256" key="6">
    <source>
        <dbReference type="SAM" id="MobiDB-lite"/>
    </source>
</evidence>
<dbReference type="Gene3D" id="1.10.1410.10">
    <property type="match status" value="1"/>
</dbReference>
<evidence type="ECO:0000256" key="4">
    <source>
        <dbReference type="ARBA" id="ARBA00022723"/>
    </source>
</evidence>
<reference evidence="9 10" key="1">
    <citation type="journal article" date="2017" name="G3 (Bethesda)">
        <title>The Physical Genome Mapping of Anopheles albimanus Corrected Scaffold Misassemblies and Identified Interarm Rearrangements in Genus Anopheles.</title>
        <authorList>
            <person name="Artemov G.N."/>
            <person name="Peery A.N."/>
            <person name="Jiang X."/>
            <person name="Tu Z."/>
            <person name="Stegniy V.N."/>
            <person name="Sharakhova M.V."/>
            <person name="Sharakhov I.V."/>
        </authorList>
    </citation>
    <scope>NUCLEOTIDE SEQUENCE [LARGE SCALE GENOMIC DNA]</scope>
    <source>
        <strain evidence="9 10">ALBI9_A</strain>
    </source>
</reference>
<dbReference type="PANTHER" id="PTHR12271:SF138">
    <property type="entry name" value="GH05885P"/>
    <property type="match status" value="1"/>
</dbReference>
<feature type="region of interest" description="Disordered" evidence="6">
    <location>
        <begin position="428"/>
        <end position="461"/>
    </location>
</feature>